<dbReference type="InterPro" id="IPR001482">
    <property type="entry name" value="T2SS/T4SS_dom"/>
</dbReference>
<feature type="domain" description="Bacterial type II secretion system protein E" evidence="2">
    <location>
        <begin position="80"/>
        <end position="279"/>
    </location>
</feature>
<evidence type="ECO:0000259" key="2">
    <source>
        <dbReference type="Pfam" id="PF00437"/>
    </source>
</evidence>
<sequence>MPESKQRAIKSLNSHLERTGILALLNDDTVIEIMLNSDGWLWVEAFGKPMYKHCMITPDDANIIIRSIAHYHNELIDKECPVLECELPTDGSRFEGIVPPLTAQTSFTIRKKATKVFTMDDYVQGGTMTQHQYEIIQAAIANRQNILIVGGTGSGKTTLTNAVIDSMIKYNSDDRIIIIEDTNEIQCTAENSVIMRTSEKANVTMGKLLRVTLRYRPDRILVGEVRGGEALDLLKAWNTGHPGGVATIHANSALLGLERLEQCIEEVSSNVNKKVIAQTINLLIFIKKTPQGRIIKELACVRSYDDNQYNIDYYCD</sequence>
<dbReference type="GO" id="GO:0016887">
    <property type="term" value="F:ATP hydrolysis activity"/>
    <property type="evidence" value="ECO:0007669"/>
    <property type="project" value="InterPro"/>
</dbReference>
<name>A0A1T5I528_9GAMM</name>
<dbReference type="OrthoDB" id="9810761at2"/>
<dbReference type="GO" id="GO:0005737">
    <property type="term" value="C:cytoplasm"/>
    <property type="evidence" value="ECO:0007669"/>
    <property type="project" value="InterPro"/>
</dbReference>
<dbReference type="EMBL" id="FUZI01000014">
    <property type="protein sequence ID" value="SKC34214.1"/>
    <property type="molecule type" value="Genomic_DNA"/>
</dbReference>
<accession>A0A1T5I528</accession>
<dbReference type="RefSeq" id="WP_080159146.1">
    <property type="nucleotide sequence ID" value="NZ_FUZI01000014.1"/>
</dbReference>
<dbReference type="Pfam" id="PF00437">
    <property type="entry name" value="T2SSE"/>
    <property type="match status" value="1"/>
</dbReference>
<comment type="similarity">
    <text evidence="1">Belongs to the GSP E family.</text>
</comment>
<organism evidence="3 4">
    <name type="scientific">Photobacterium piscicola</name>
    <dbReference type="NCBI Taxonomy" id="1378299"/>
    <lineage>
        <taxon>Bacteria</taxon>
        <taxon>Pseudomonadati</taxon>
        <taxon>Pseudomonadota</taxon>
        <taxon>Gammaproteobacteria</taxon>
        <taxon>Vibrionales</taxon>
        <taxon>Vibrionaceae</taxon>
        <taxon>Photobacterium</taxon>
    </lineage>
</organism>
<dbReference type="NCBIfam" id="TIGR02782">
    <property type="entry name" value="TrbB_P"/>
    <property type="match status" value="1"/>
</dbReference>
<evidence type="ECO:0000313" key="4">
    <source>
        <dbReference type="Proteomes" id="UP000189966"/>
    </source>
</evidence>
<dbReference type="CDD" id="cd01130">
    <property type="entry name" value="VirB11-like_ATPase"/>
    <property type="match status" value="1"/>
</dbReference>
<evidence type="ECO:0000313" key="3">
    <source>
        <dbReference type="EMBL" id="SKC34214.1"/>
    </source>
</evidence>
<dbReference type="SUPFAM" id="SSF52540">
    <property type="entry name" value="P-loop containing nucleoside triphosphate hydrolases"/>
    <property type="match status" value="1"/>
</dbReference>
<dbReference type="InterPro" id="IPR050921">
    <property type="entry name" value="T4SS_GSP_E_ATPase"/>
</dbReference>
<gene>
    <name evidence="3" type="ORF">CZ809_03826</name>
</gene>
<dbReference type="Gene3D" id="3.30.450.90">
    <property type="match status" value="1"/>
</dbReference>
<dbReference type="InterPro" id="IPR014149">
    <property type="entry name" value="Conjug-transfer_TrbB"/>
</dbReference>
<evidence type="ECO:0000256" key="1">
    <source>
        <dbReference type="ARBA" id="ARBA00006611"/>
    </source>
</evidence>
<dbReference type="PANTHER" id="PTHR30486:SF6">
    <property type="entry name" value="TYPE IV PILUS RETRACTATION ATPASE PILT"/>
    <property type="match status" value="1"/>
</dbReference>
<dbReference type="Gene3D" id="3.40.50.300">
    <property type="entry name" value="P-loop containing nucleotide triphosphate hydrolases"/>
    <property type="match status" value="1"/>
</dbReference>
<dbReference type="Proteomes" id="UP000189966">
    <property type="component" value="Unassembled WGS sequence"/>
</dbReference>
<dbReference type="InterPro" id="IPR027417">
    <property type="entry name" value="P-loop_NTPase"/>
</dbReference>
<dbReference type="AlphaFoldDB" id="A0A1T5I528"/>
<proteinExistence type="inferred from homology"/>
<dbReference type="GO" id="GO:0005524">
    <property type="term" value="F:ATP binding"/>
    <property type="evidence" value="ECO:0007669"/>
    <property type="project" value="InterPro"/>
</dbReference>
<dbReference type="PANTHER" id="PTHR30486">
    <property type="entry name" value="TWITCHING MOTILITY PROTEIN PILT"/>
    <property type="match status" value="1"/>
</dbReference>
<reference evidence="3 4" key="1">
    <citation type="submission" date="2017-02" db="EMBL/GenBank/DDBJ databases">
        <authorList>
            <person name="Peterson S.W."/>
        </authorList>
    </citation>
    <scope>NUCLEOTIDE SEQUENCE [LARGE SCALE GENOMIC DNA]</scope>
    <source>
        <strain evidence="4">type strain: NCCB 100098</strain>
    </source>
</reference>
<protein>
    <submittedName>
        <fullName evidence="3">Type IV secretion system protein VirB11</fullName>
    </submittedName>
</protein>